<dbReference type="SMART" id="SM00567">
    <property type="entry name" value="EZ_HEAT"/>
    <property type="match status" value="3"/>
</dbReference>
<dbReference type="AlphaFoldDB" id="A0A7V9AC96"/>
<dbReference type="SUPFAM" id="SSF48371">
    <property type="entry name" value="ARM repeat"/>
    <property type="match status" value="1"/>
</dbReference>
<keyword evidence="2" id="KW-1185">Reference proteome</keyword>
<dbReference type="Proteomes" id="UP000542342">
    <property type="component" value="Unassembled WGS sequence"/>
</dbReference>
<dbReference type="GO" id="GO:0016491">
    <property type="term" value="F:oxidoreductase activity"/>
    <property type="evidence" value="ECO:0007669"/>
    <property type="project" value="TreeGrafter"/>
</dbReference>
<dbReference type="InterPro" id="IPR004155">
    <property type="entry name" value="PBS_lyase_HEAT"/>
</dbReference>
<organism evidence="1 2">
    <name type="scientific">Thermogemmata fonticola</name>
    <dbReference type="NCBI Taxonomy" id="2755323"/>
    <lineage>
        <taxon>Bacteria</taxon>
        <taxon>Pseudomonadati</taxon>
        <taxon>Planctomycetota</taxon>
        <taxon>Planctomycetia</taxon>
        <taxon>Gemmatales</taxon>
        <taxon>Gemmataceae</taxon>
        <taxon>Thermogemmata</taxon>
    </lineage>
</organism>
<sequence length="261" mass="28854">MLYLISILVVFFYHESGDENNPIKQLIKIVDDPSQPLDTRIEAAYLIGKLGVSAKEAIPHLITVLRRLQGRELEPLQIAIIDSLAQMGYTARIALPALTMASGRSIDIDLAIKRATKAILSTTDEHDVTSLVKQLGSSDPSQRLRAVDALRRLGDEAKEASSALMELLDDADYTVRNAAIEALLTISRDRKIPDAIIRAIAKDLNESDPLRRLLALYRLGKIGSPSAIVADEVDKLRNDTDTNVRRVAQEILNKILNTEKK</sequence>
<reference evidence="1 2" key="1">
    <citation type="submission" date="2020-07" db="EMBL/GenBank/DDBJ databases">
        <title>Thermogemmata thermophila gen. nov., sp. nov., a novel moderate thermophilic planctomycete from a Kamchatka hot spring.</title>
        <authorList>
            <person name="Elcheninov A.G."/>
            <person name="Podosokorskaya O.A."/>
            <person name="Kovaleva O.L."/>
            <person name="Novikov A."/>
            <person name="Bonch-Osmolovskaya E.A."/>
            <person name="Toshchakov S.V."/>
            <person name="Kublanov I.V."/>
        </authorList>
    </citation>
    <scope>NUCLEOTIDE SEQUENCE [LARGE SCALE GENOMIC DNA]</scope>
    <source>
        <strain evidence="1 2">2918</strain>
    </source>
</reference>
<dbReference type="EMBL" id="JACEFB010000006">
    <property type="protein sequence ID" value="MBA2226567.1"/>
    <property type="molecule type" value="Genomic_DNA"/>
</dbReference>
<evidence type="ECO:0000313" key="2">
    <source>
        <dbReference type="Proteomes" id="UP000542342"/>
    </source>
</evidence>
<dbReference type="InterPro" id="IPR011989">
    <property type="entry name" value="ARM-like"/>
</dbReference>
<gene>
    <name evidence="1" type="ORF">H0921_10385</name>
</gene>
<dbReference type="Pfam" id="PF13646">
    <property type="entry name" value="HEAT_2"/>
    <property type="match status" value="1"/>
</dbReference>
<evidence type="ECO:0000313" key="1">
    <source>
        <dbReference type="EMBL" id="MBA2226567.1"/>
    </source>
</evidence>
<comment type="caution">
    <text evidence="1">The sequence shown here is derived from an EMBL/GenBank/DDBJ whole genome shotgun (WGS) entry which is preliminary data.</text>
</comment>
<dbReference type="PANTHER" id="PTHR12697">
    <property type="entry name" value="PBS LYASE HEAT-LIKE PROTEIN"/>
    <property type="match status" value="1"/>
</dbReference>
<dbReference type="PANTHER" id="PTHR12697:SF5">
    <property type="entry name" value="DEOXYHYPUSINE HYDROXYLASE"/>
    <property type="match status" value="1"/>
</dbReference>
<dbReference type="RefSeq" id="WP_194537998.1">
    <property type="nucleotide sequence ID" value="NZ_JACEFB010000006.1"/>
</dbReference>
<accession>A0A7V9AC96</accession>
<proteinExistence type="predicted"/>
<name>A0A7V9AC96_9BACT</name>
<dbReference type="Gene3D" id="1.25.10.10">
    <property type="entry name" value="Leucine-rich Repeat Variant"/>
    <property type="match status" value="3"/>
</dbReference>
<protein>
    <submittedName>
        <fullName evidence="1">HEAT repeat domain-containing protein</fullName>
    </submittedName>
</protein>
<dbReference type="InterPro" id="IPR016024">
    <property type="entry name" value="ARM-type_fold"/>
</dbReference>